<name>A0ABD0KDA3_9CAEN</name>
<sequence length="222" mass="25275">MLRNTMTVQVFWENSSLVLPHAVPENSVRRESVTTWLQVKGEGKTDGTEDETGARAKSVSVACHLLGIWTPPTTDTHIPELHCDDVGHNTLKLEGGDSYRYFVWPCTRSAVVKTEVELEAVTLRYRKGRPTCYATGQEEILERGGVKRADEYLAELCMRKNCEDKRRVGRLVIQKDYQNQGTHSSFFFPADFIHGLSGILLEIGTEEFRVYIVRDLTMYTRT</sequence>
<comment type="caution">
    <text evidence="1">The sequence shown here is derived from an EMBL/GenBank/DDBJ whole genome shotgun (WGS) entry which is preliminary data.</text>
</comment>
<protein>
    <submittedName>
        <fullName evidence="1">Uncharacterized protein</fullName>
    </submittedName>
</protein>
<evidence type="ECO:0000313" key="1">
    <source>
        <dbReference type="EMBL" id="KAK7484997.1"/>
    </source>
</evidence>
<gene>
    <name evidence="1" type="ORF">BaRGS_00023775</name>
</gene>
<dbReference type="Proteomes" id="UP001519460">
    <property type="component" value="Unassembled WGS sequence"/>
</dbReference>
<dbReference type="AlphaFoldDB" id="A0ABD0KDA3"/>
<reference evidence="1 2" key="1">
    <citation type="journal article" date="2023" name="Sci. Data">
        <title>Genome assembly of the Korean intertidal mud-creeper Batillaria attramentaria.</title>
        <authorList>
            <person name="Patra A.K."/>
            <person name="Ho P.T."/>
            <person name="Jun S."/>
            <person name="Lee S.J."/>
            <person name="Kim Y."/>
            <person name="Won Y.J."/>
        </authorList>
    </citation>
    <scope>NUCLEOTIDE SEQUENCE [LARGE SCALE GENOMIC DNA]</scope>
    <source>
        <strain evidence="1">Wonlab-2016</strain>
    </source>
</reference>
<evidence type="ECO:0000313" key="2">
    <source>
        <dbReference type="Proteomes" id="UP001519460"/>
    </source>
</evidence>
<proteinExistence type="predicted"/>
<keyword evidence="2" id="KW-1185">Reference proteome</keyword>
<dbReference type="EMBL" id="JACVVK020000201">
    <property type="protein sequence ID" value="KAK7484997.1"/>
    <property type="molecule type" value="Genomic_DNA"/>
</dbReference>
<organism evidence="1 2">
    <name type="scientific">Batillaria attramentaria</name>
    <dbReference type="NCBI Taxonomy" id="370345"/>
    <lineage>
        <taxon>Eukaryota</taxon>
        <taxon>Metazoa</taxon>
        <taxon>Spiralia</taxon>
        <taxon>Lophotrochozoa</taxon>
        <taxon>Mollusca</taxon>
        <taxon>Gastropoda</taxon>
        <taxon>Caenogastropoda</taxon>
        <taxon>Sorbeoconcha</taxon>
        <taxon>Cerithioidea</taxon>
        <taxon>Batillariidae</taxon>
        <taxon>Batillaria</taxon>
    </lineage>
</organism>
<accession>A0ABD0KDA3</accession>